<keyword evidence="4" id="KW-0472">Membrane</keyword>
<organism evidence="6 7">
    <name type="scientific">Vreelandella olivaria</name>
    <dbReference type="NCBI Taxonomy" id="390919"/>
    <lineage>
        <taxon>Bacteria</taxon>
        <taxon>Pseudomonadati</taxon>
        <taxon>Pseudomonadota</taxon>
        <taxon>Gammaproteobacteria</taxon>
        <taxon>Oceanospirillales</taxon>
        <taxon>Halomonadaceae</taxon>
        <taxon>Vreelandella</taxon>
    </lineage>
</organism>
<protein>
    <recommendedName>
        <fullName evidence="5">ABC transmembrane type-1 domain-containing protein</fullName>
    </recommendedName>
</protein>
<keyword evidence="7" id="KW-1185">Reference proteome</keyword>
<evidence type="ECO:0000259" key="5">
    <source>
        <dbReference type="PROSITE" id="PS50929"/>
    </source>
</evidence>
<dbReference type="Gene3D" id="1.20.1560.10">
    <property type="entry name" value="ABC transporter type 1, transmembrane domain"/>
    <property type="match status" value="1"/>
</dbReference>
<accession>A0ABN5WTW1</accession>
<keyword evidence="3" id="KW-1133">Transmembrane helix</keyword>
<name>A0ABN5WTW1_9GAMM</name>
<evidence type="ECO:0000256" key="3">
    <source>
        <dbReference type="ARBA" id="ARBA00022989"/>
    </source>
</evidence>
<dbReference type="Proteomes" id="UP000289555">
    <property type="component" value="Chromosome"/>
</dbReference>
<feature type="domain" description="ABC transmembrane type-1" evidence="5">
    <location>
        <begin position="1"/>
        <end position="47"/>
    </location>
</feature>
<evidence type="ECO:0000256" key="2">
    <source>
        <dbReference type="ARBA" id="ARBA00022692"/>
    </source>
</evidence>
<dbReference type="SUPFAM" id="SSF90123">
    <property type="entry name" value="ABC transporter transmembrane region"/>
    <property type="match status" value="1"/>
</dbReference>
<sequence length="54" mass="6314">MAYVGRYVIHTLRCDVFAHLLHLPGWFFDHHSSGQLVSRVTYHVEQVAGRPPRR</sequence>
<dbReference type="EMBL" id="AP019416">
    <property type="protein sequence ID" value="BBI50275.1"/>
    <property type="molecule type" value="Genomic_DNA"/>
</dbReference>
<gene>
    <name evidence="6" type="ORF">HORIV_26960</name>
</gene>
<reference evidence="7" key="1">
    <citation type="journal article" date="2019" name="Microbiol. Resour. Announc.">
        <title>Complete Genome Sequence of Halomonas olivaria, a Moderately Halophilic Bacterium Isolated from Olive Processing Effluents, Obtained by Nanopore Sequencing.</title>
        <authorList>
            <person name="Nagata S."/>
            <person name="Ii K.M."/>
            <person name="Tsukimi T."/>
            <person name="Miura M.C."/>
            <person name="Galipon J."/>
            <person name="Arakawa K."/>
        </authorList>
    </citation>
    <scope>NUCLEOTIDE SEQUENCE [LARGE SCALE GENOMIC DNA]</scope>
    <source>
        <strain evidence="7">TYRC17</strain>
    </source>
</reference>
<proteinExistence type="predicted"/>
<evidence type="ECO:0000313" key="7">
    <source>
        <dbReference type="Proteomes" id="UP000289555"/>
    </source>
</evidence>
<evidence type="ECO:0000313" key="6">
    <source>
        <dbReference type="EMBL" id="BBI50275.1"/>
    </source>
</evidence>
<evidence type="ECO:0000256" key="4">
    <source>
        <dbReference type="ARBA" id="ARBA00023136"/>
    </source>
</evidence>
<dbReference type="Pfam" id="PF00664">
    <property type="entry name" value="ABC_membrane"/>
    <property type="match status" value="1"/>
</dbReference>
<dbReference type="InterPro" id="IPR011527">
    <property type="entry name" value="ABC1_TM_dom"/>
</dbReference>
<dbReference type="PROSITE" id="PS50929">
    <property type="entry name" value="ABC_TM1F"/>
    <property type="match status" value="1"/>
</dbReference>
<evidence type="ECO:0000256" key="1">
    <source>
        <dbReference type="ARBA" id="ARBA00004651"/>
    </source>
</evidence>
<comment type="subcellular location">
    <subcellularLocation>
        <location evidence="1">Cell membrane</location>
        <topology evidence="1">Multi-pass membrane protein</topology>
    </subcellularLocation>
</comment>
<dbReference type="InterPro" id="IPR036640">
    <property type="entry name" value="ABC1_TM_sf"/>
</dbReference>
<keyword evidence="2" id="KW-0812">Transmembrane</keyword>